<keyword evidence="2" id="KW-0808">Transferase</keyword>
<dbReference type="GO" id="GO:0047444">
    <property type="term" value="F:N-acylneuraminate-9-phosphate synthase activity"/>
    <property type="evidence" value="ECO:0007669"/>
    <property type="project" value="TreeGrafter"/>
</dbReference>
<comment type="caution">
    <text evidence="2">The sequence shown here is derived from an EMBL/GenBank/DDBJ whole genome shotgun (WGS) entry which is preliminary data.</text>
</comment>
<dbReference type="InterPro" id="IPR013785">
    <property type="entry name" value="Aldolase_TIM"/>
</dbReference>
<proteinExistence type="predicted"/>
<dbReference type="PANTHER" id="PTHR42966:SF1">
    <property type="entry name" value="SIALIC ACID SYNTHASE"/>
    <property type="match status" value="1"/>
</dbReference>
<protein>
    <submittedName>
        <fullName evidence="2">N-acetylneuraminate synthase</fullName>
        <ecNumber evidence="2">2.5.1.56</ecNumber>
    </submittedName>
</protein>
<reference evidence="2 3" key="1">
    <citation type="submission" date="2020-07" db="EMBL/GenBank/DDBJ databases">
        <title>Roseicoccus Jingziensis gen. nov., sp. nov., isolated from coastal seawater.</title>
        <authorList>
            <person name="Feng X."/>
        </authorList>
    </citation>
    <scope>NUCLEOTIDE SEQUENCE [LARGE SCALE GENOMIC DNA]</scope>
    <source>
        <strain evidence="2 3">N1E253</strain>
    </source>
</reference>
<dbReference type="SUPFAM" id="SSF51269">
    <property type="entry name" value="AFP III-like domain"/>
    <property type="match status" value="1"/>
</dbReference>
<dbReference type="Pfam" id="PF03102">
    <property type="entry name" value="NeuB"/>
    <property type="match status" value="1"/>
</dbReference>
<feature type="domain" description="AFP-like" evidence="1">
    <location>
        <begin position="285"/>
        <end position="344"/>
    </location>
</feature>
<dbReference type="PANTHER" id="PTHR42966">
    <property type="entry name" value="N-ACETYLNEURAMINATE SYNTHASE"/>
    <property type="match status" value="1"/>
</dbReference>
<dbReference type="Proteomes" id="UP000557872">
    <property type="component" value="Unassembled WGS sequence"/>
</dbReference>
<dbReference type="GO" id="GO:0016051">
    <property type="term" value="P:carbohydrate biosynthetic process"/>
    <property type="evidence" value="ECO:0007669"/>
    <property type="project" value="InterPro"/>
</dbReference>
<dbReference type="AlphaFoldDB" id="A0A851GM09"/>
<dbReference type="EC" id="2.5.1.56" evidence="2"/>
<dbReference type="InterPro" id="IPR057736">
    <property type="entry name" value="SAF_PseI/NeuA/NeuB"/>
</dbReference>
<dbReference type="InterPro" id="IPR013132">
    <property type="entry name" value="PseI/NeuA/B-like_N"/>
</dbReference>
<dbReference type="InterPro" id="IPR036732">
    <property type="entry name" value="AFP_Neu5c_C_sf"/>
</dbReference>
<accession>A0A851GM09</accession>
<dbReference type="RefSeq" id="WP_178931697.1">
    <property type="nucleotide sequence ID" value="NZ_JACBAZ010000002.1"/>
</dbReference>
<gene>
    <name evidence="2" type="primary">neuB</name>
    <name evidence="2" type="ORF">HW115_06050</name>
</gene>
<dbReference type="SUPFAM" id="SSF51569">
    <property type="entry name" value="Aldolase"/>
    <property type="match status" value="1"/>
</dbReference>
<dbReference type="GO" id="GO:0050462">
    <property type="term" value="F:N-acetylneuraminate synthase activity"/>
    <property type="evidence" value="ECO:0007669"/>
    <property type="project" value="UniProtKB-EC"/>
</dbReference>
<dbReference type="Gene3D" id="3.20.20.70">
    <property type="entry name" value="Aldolase class I"/>
    <property type="match status" value="1"/>
</dbReference>
<keyword evidence="3" id="KW-1185">Reference proteome</keyword>
<dbReference type="Pfam" id="PF08666">
    <property type="entry name" value="SAF"/>
    <property type="match status" value="1"/>
</dbReference>
<name>A0A851GM09_9BACT</name>
<dbReference type="InterPro" id="IPR006190">
    <property type="entry name" value="SAF_AFP_Neu5Ac"/>
</dbReference>
<dbReference type="InterPro" id="IPR051690">
    <property type="entry name" value="PseI-like"/>
</dbReference>
<evidence type="ECO:0000313" key="3">
    <source>
        <dbReference type="Proteomes" id="UP000557872"/>
    </source>
</evidence>
<evidence type="ECO:0000259" key="1">
    <source>
        <dbReference type="PROSITE" id="PS50844"/>
    </source>
</evidence>
<dbReference type="Gene3D" id="3.90.1210.10">
    <property type="entry name" value="Antifreeze-like/N-acetylneuraminic acid synthase C-terminal domain"/>
    <property type="match status" value="1"/>
</dbReference>
<evidence type="ECO:0000313" key="2">
    <source>
        <dbReference type="EMBL" id="NWK55164.1"/>
    </source>
</evidence>
<dbReference type="InterPro" id="IPR020007">
    <property type="entry name" value="NeuB/NeuA"/>
</dbReference>
<dbReference type="InterPro" id="IPR013974">
    <property type="entry name" value="SAF"/>
</dbReference>
<dbReference type="EMBL" id="JACBAZ010000002">
    <property type="protein sequence ID" value="NWK55164.1"/>
    <property type="molecule type" value="Genomic_DNA"/>
</dbReference>
<dbReference type="NCBIfam" id="TIGR03569">
    <property type="entry name" value="NeuB_NnaB"/>
    <property type="match status" value="1"/>
</dbReference>
<dbReference type="CDD" id="cd11615">
    <property type="entry name" value="SAF_NeuB_like"/>
    <property type="match status" value="1"/>
</dbReference>
<sequence length="344" mass="37542">MLTRWDRSRCFVIAEAGVNHNGDIAVAKRLIDAAKDAGADAVKFQTWITELIVTEDSASADYQQQNTGKQSQYELLKALELSHDQFIQLKDYAHQVGIWFLSTPDEEVSAEFLLSNGMELIKVGSGELTNLPFLDFLARKRLPMIVSTGMATMQEVESAVTTIQEAGTIDLSLLHCVSNYPADPADCNLRAMATMRKEFGLPVGYSDHTMGNEICLAAVALGATIIEKHLTLDRTMDGPDHGCSSEPAEFAELVKGIRDIESAMGDGVKQPVSCELATRKVVRKEIVAKRDMRIGEILQISDLTLKRGNGEGLGSDQFENVIGKCVIEAIPENALVLPSKLSVT</sequence>
<organism evidence="2 3">
    <name type="scientific">Oceaniferula marina</name>
    <dbReference type="NCBI Taxonomy" id="2748318"/>
    <lineage>
        <taxon>Bacteria</taxon>
        <taxon>Pseudomonadati</taxon>
        <taxon>Verrucomicrobiota</taxon>
        <taxon>Verrucomicrobiia</taxon>
        <taxon>Verrucomicrobiales</taxon>
        <taxon>Verrucomicrobiaceae</taxon>
        <taxon>Oceaniferula</taxon>
    </lineage>
</organism>
<dbReference type="PROSITE" id="PS50844">
    <property type="entry name" value="AFP_LIKE"/>
    <property type="match status" value="1"/>
</dbReference>